<keyword evidence="3" id="KW-1185">Reference proteome</keyword>
<dbReference type="Gene3D" id="3.40.50.300">
    <property type="entry name" value="P-loop containing nucleotide triphosphate hydrolases"/>
    <property type="match status" value="1"/>
</dbReference>
<dbReference type="RefSeq" id="WP_085074392.1">
    <property type="nucleotide sequence ID" value="NZ_BLKU01000005.1"/>
</dbReference>
<evidence type="ECO:0000313" key="2">
    <source>
        <dbReference type="EMBL" id="QPI38109.1"/>
    </source>
</evidence>
<proteinExistence type="predicted"/>
<name>A0AAX1J9C2_9MYCO</name>
<reference evidence="1" key="2">
    <citation type="submission" date="2020-02" db="EMBL/GenBank/DDBJ databases">
        <authorList>
            <person name="Matsumoto Y."/>
            <person name="Kinjo T."/>
            <person name="Motooka D."/>
            <person name="Nabeya D."/>
            <person name="Jung N."/>
            <person name="Uechi K."/>
            <person name="Horii T."/>
            <person name="Iida T."/>
            <person name="Fujita J."/>
            <person name="Nakamura S."/>
        </authorList>
    </citation>
    <scope>NUCLEOTIDE SEQUENCE</scope>
    <source>
        <strain evidence="1">JCM 13573</strain>
    </source>
</reference>
<dbReference type="PANTHER" id="PTHR36451">
    <property type="entry name" value="PAPS-DEPENDENT SULFOTRANSFERASE STF3"/>
    <property type="match status" value="1"/>
</dbReference>
<organism evidence="2 4">
    <name type="scientific">Mycobacterium kubicae</name>
    <dbReference type="NCBI Taxonomy" id="120959"/>
    <lineage>
        <taxon>Bacteria</taxon>
        <taxon>Bacillati</taxon>
        <taxon>Actinomycetota</taxon>
        <taxon>Actinomycetes</taxon>
        <taxon>Mycobacteriales</taxon>
        <taxon>Mycobacteriaceae</taxon>
        <taxon>Mycobacterium</taxon>
        <taxon>Mycobacterium simiae complex</taxon>
    </lineage>
</organism>
<sequence>MTSVDELHEKACARAHLEDFGSDSYVEGLTVLVASLSTEARLNDVGRHVLFGKLVKLLVHRLQIEDWYRRHPQIEDEKLLAPLIGVGLPRTGSSALSHLLNEDPQVRSLAAWMTMEPCPPPSTVPSPDPRIAAAQKSIEQQHRAAPGLAAMVPASALGPAECVEMLALDFKSHVFGCFAHVPSYQDWLMHHADLRSAYRYERRVLKLLQWGLPQRPWRLKAPAHLPHIEALTHVFDDARLVCTHRDPVAVMPSCFGLYEATTAMFTDHVDRSLIGKQNIDTWSLGMQRMMRFRDHGGEQRCFDIDHREMQRDPIGVVERLYDWLGQPVTPQFRAGMQQWWRDNAADRQTVTYKPLEAYGQDKARVEAAFAPYIERFITPCGVNSAHGQT</sequence>
<evidence type="ECO:0000313" key="3">
    <source>
        <dbReference type="Proteomes" id="UP000465306"/>
    </source>
</evidence>
<dbReference type="InterPro" id="IPR052736">
    <property type="entry name" value="Stf3_sulfotransferase"/>
</dbReference>
<dbReference type="PANTHER" id="PTHR36451:SF1">
    <property type="entry name" value="OMEGA-HYDROXY-BETA-DIHYDROMENAQUINONE-9 SULFOTRANSFERASE STF3"/>
    <property type="match status" value="1"/>
</dbReference>
<dbReference type="Pfam" id="PF13469">
    <property type="entry name" value="Sulfotransfer_3"/>
    <property type="match status" value="1"/>
</dbReference>
<protein>
    <submittedName>
        <fullName evidence="2">Sulfotransferase</fullName>
    </submittedName>
</protein>
<reference evidence="1 3" key="1">
    <citation type="journal article" date="2019" name="Emerg. Microbes Infect.">
        <title>Comprehensive subspecies identification of 175 nontuberculous mycobacteria species based on 7547 genomic profiles.</title>
        <authorList>
            <person name="Matsumoto Y."/>
            <person name="Kinjo T."/>
            <person name="Motooka D."/>
            <person name="Nabeya D."/>
            <person name="Jung N."/>
            <person name="Uechi K."/>
            <person name="Horii T."/>
            <person name="Iida T."/>
            <person name="Fujita J."/>
            <person name="Nakamura S."/>
        </authorList>
    </citation>
    <scope>NUCLEOTIDE SEQUENCE [LARGE SCALE GENOMIC DNA]</scope>
    <source>
        <strain evidence="1 3">JCM 13573</strain>
    </source>
</reference>
<dbReference type="InterPro" id="IPR027417">
    <property type="entry name" value="P-loop_NTPase"/>
</dbReference>
<reference evidence="2" key="3">
    <citation type="submission" date="2020-11" db="EMBL/GenBank/DDBJ databases">
        <title>Intraspecies plasmid and genomic variation of Mycobacterium kubicae revealed by the complete genome sequences of two clinical isolates.</title>
        <authorList>
            <person name="Hendrix J.R."/>
            <person name="Epperson L.E."/>
            <person name="Honda J.R."/>
            <person name="Strong M."/>
        </authorList>
    </citation>
    <scope>NUCLEOTIDE SEQUENCE</scope>
    <source>
        <strain evidence="2">JCM 13573</strain>
    </source>
</reference>
<dbReference type="SUPFAM" id="SSF52540">
    <property type="entry name" value="P-loop containing nucleoside triphosphate hydrolases"/>
    <property type="match status" value="1"/>
</dbReference>
<evidence type="ECO:0000313" key="1">
    <source>
        <dbReference type="EMBL" id="GFG65543.1"/>
    </source>
</evidence>
<dbReference type="KEGG" id="mku:I2456_00495"/>
<dbReference type="Proteomes" id="UP000663583">
    <property type="component" value="Chromosome"/>
</dbReference>
<dbReference type="EMBL" id="BLKU01000005">
    <property type="protein sequence ID" value="GFG65543.1"/>
    <property type="molecule type" value="Genomic_DNA"/>
</dbReference>
<dbReference type="EMBL" id="CP065047">
    <property type="protein sequence ID" value="QPI38109.1"/>
    <property type="molecule type" value="Genomic_DNA"/>
</dbReference>
<accession>A0AAX1J9C2</accession>
<gene>
    <name evidence="2" type="ORF">I2456_00495</name>
    <name evidence="1" type="ORF">MKUB_30330</name>
</gene>
<evidence type="ECO:0000313" key="4">
    <source>
        <dbReference type="Proteomes" id="UP000663583"/>
    </source>
</evidence>
<dbReference type="AlphaFoldDB" id="A0AAX1J9C2"/>
<dbReference type="Proteomes" id="UP000465306">
    <property type="component" value="Unassembled WGS sequence"/>
</dbReference>